<dbReference type="Proteomes" id="UP000438429">
    <property type="component" value="Unassembled WGS sequence"/>
</dbReference>
<reference evidence="1 2" key="1">
    <citation type="submission" date="2019-06" db="EMBL/GenBank/DDBJ databases">
        <title>Draft genomes of female and male turbot (Scophthalmus maximus).</title>
        <authorList>
            <person name="Xu H."/>
            <person name="Xu X.-W."/>
            <person name="Shao C."/>
            <person name="Chen S."/>
        </authorList>
    </citation>
    <scope>NUCLEOTIDE SEQUENCE [LARGE SCALE GENOMIC DNA]</scope>
    <source>
        <strain evidence="1">Ysfricsl-2016a</strain>
        <tissue evidence="1">Blood</tissue>
    </source>
</reference>
<sequence length="187" mass="21675">MMRLKSTGGRRFAEQAERICGKRYPRHHYRKILHMNVLETKHEATFIKLNSDPYMESGFMETYGTQHLRLRYIIQAWLLIDSPISDLVGCIRPSHCNVIPVDKLCMSKERTKNPIAVLRNYSLSYYHGGRIQMVFIPVHFVRREVLWSPSAATASQASHIHIERKCLIFMTGTVVSLSTTKHQQCNT</sequence>
<proteinExistence type="predicted"/>
<accession>A0A6A4S2B8</accession>
<evidence type="ECO:0000313" key="1">
    <source>
        <dbReference type="EMBL" id="KAF0028493.1"/>
    </source>
</evidence>
<dbReference type="AlphaFoldDB" id="A0A6A4S2B8"/>
<name>A0A6A4S2B8_SCOMX</name>
<evidence type="ECO:0000313" key="2">
    <source>
        <dbReference type="Proteomes" id="UP000438429"/>
    </source>
</evidence>
<protein>
    <submittedName>
        <fullName evidence="1">Uncharacterized protein</fullName>
    </submittedName>
</protein>
<organism evidence="1 2">
    <name type="scientific">Scophthalmus maximus</name>
    <name type="common">Turbot</name>
    <name type="synonym">Psetta maxima</name>
    <dbReference type="NCBI Taxonomy" id="52904"/>
    <lineage>
        <taxon>Eukaryota</taxon>
        <taxon>Metazoa</taxon>
        <taxon>Chordata</taxon>
        <taxon>Craniata</taxon>
        <taxon>Vertebrata</taxon>
        <taxon>Euteleostomi</taxon>
        <taxon>Actinopterygii</taxon>
        <taxon>Neopterygii</taxon>
        <taxon>Teleostei</taxon>
        <taxon>Neoteleostei</taxon>
        <taxon>Acanthomorphata</taxon>
        <taxon>Carangaria</taxon>
        <taxon>Pleuronectiformes</taxon>
        <taxon>Pleuronectoidei</taxon>
        <taxon>Scophthalmidae</taxon>
        <taxon>Scophthalmus</taxon>
    </lineage>
</organism>
<gene>
    <name evidence="1" type="ORF">F2P81_019580</name>
</gene>
<comment type="caution">
    <text evidence="1">The sequence shown here is derived from an EMBL/GenBank/DDBJ whole genome shotgun (WGS) entry which is preliminary data.</text>
</comment>
<dbReference type="EMBL" id="VEVO01000017">
    <property type="protein sequence ID" value="KAF0028493.1"/>
    <property type="molecule type" value="Genomic_DNA"/>
</dbReference>